<protein>
    <submittedName>
        <fullName evidence="3">Membrane protein</fullName>
    </submittedName>
</protein>
<gene>
    <name evidence="3" type="ORF">JOF45_002363</name>
</gene>
<name>A0ABS4T5T5_9MICC</name>
<comment type="caution">
    <text evidence="3">The sequence shown here is derived from an EMBL/GenBank/DDBJ whole genome shotgun (WGS) entry which is preliminary data.</text>
</comment>
<keyword evidence="2" id="KW-0812">Transmembrane</keyword>
<reference evidence="3 4" key="1">
    <citation type="submission" date="2021-03" db="EMBL/GenBank/DDBJ databases">
        <title>Sequencing the genomes of 1000 actinobacteria strains.</title>
        <authorList>
            <person name="Klenk H.-P."/>
        </authorList>
    </citation>
    <scope>NUCLEOTIDE SEQUENCE [LARGE SCALE GENOMIC DNA]</scope>
    <source>
        <strain evidence="3 4">DSM 12544</strain>
    </source>
</reference>
<feature type="transmembrane region" description="Helical" evidence="2">
    <location>
        <begin position="377"/>
        <end position="396"/>
    </location>
</feature>
<keyword evidence="4" id="KW-1185">Reference proteome</keyword>
<feature type="transmembrane region" description="Helical" evidence="2">
    <location>
        <begin position="199"/>
        <end position="219"/>
    </location>
</feature>
<feature type="transmembrane region" description="Helical" evidence="2">
    <location>
        <begin position="159"/>
        <end position="178"/>
    </location>
</feature>
<feature type="transmembrane region" description="Helical" evidence="2">
    <location>
        <begin position="452"/>
        <end position="476"/>
    </location>
</feature>
<dbReference type="InterPro" id="IPR016570">
    <property type="entry name" value="UCP010361"/>
</dbReference>
<dbReference type="RefSeq" id="WP_210050457.1">
    <property type="nucleotide sequence ID" value="NZ_JAGINX010000001.1"/>
</dbReference>
<dbReference type="PIRSF" id="PIRSF010361">
    <property type="entry name" value="UCP010361"/>
    <property type="match status" value="1"/>
</dbReference>
<proteinExistence type="predicted"/>
<evidence type="ECO:0000256" key="1">
    <source>
        <dbReference type="SAM" id="MobiDB-lite"/>
    </source>
</evidence>
<feature type="transmembrane region" description="Helical" evidence="2">
    <location>
        <begin position="417"/>
        <end position="437"/>
    </location>
</feature>
<dbReference type="Proteomes" id="UP001519331">
    <property type="component" value="Unassembled WGS sequence"/>
</dbReference>
<keyword evidence="2" id="KW-0472">Membrane</keyword>
<evidence type="ECO:0000313" key="3">
    <source>
        <dbReference type="EMBL" id="MBP2319344.1"/>
    </source>
</evidence>
<dbReference type="EMBL" id="JAGINX010000001">
    <property type="protein sequence ID" value="MBP2319344.1"/>
    <property type="molecule type" value="Genomic_DNA"/>
</dbReference>
<keyword evidence="2" id="KW-1133">Transmembrane helix</keyword>
<feature type="region of interest" description="Disordered" evidence="1">
    <location>
        <begin position="16"/>
        <end position="52"/>
    </location>
</feature>
<sequence>MTRTISRDGVVAPTQDDPLVAHLSERAGGPTGRRLRSSDPGTASGLSGAEGAGGAGRFWSVPRVLVAMTVAMILLSALSMQWCRVNGWAGDGMNLHGCYSDVAALYSARELDQNPWAPFSGEHRFEYPVLTGLVAAVAALITHGLDALSVGYWGARTELLHWDISFLLTAAVWIVLVLTVMRTAGRDAGPSARGRPWDAAIVALSPAILFGAGINWDLWATASLALAVLLHVRGRHLGAGVMVGVGVSFKIFPLFLLGAVLVLALRHELSRRGMLGGRASSGRIGLREFGLTAAGAGGSWLFINLPAMLASWDSWQQFYSFSAERGAGNSSIWHVWLLADGQGLSADQVSFWSFTLFLLSCLSVLALGLLAPEEPRMVQLLLLIVAAFMIFNKVYSPQFMIWLIPLIALARPRWRDALIWQAFQVLHFWAIWMYFLGRQPEALPQHTLGEGVFAAAVIAQFAATGYLMVQVILDVWRPQRDPVRSGGLTSV</sequence>
<organism evidence="3 4">
    <name type="scientific">Nesterenkonia lacusekhoensis</name>
    <dbReference type="NCBI Taxonomy" id="150832"/>
    <lineage>
        <taxon>Bacteria</taxon>
        <taxon>Bacillati</taxon>
        <taxon>Actinomycetota</taxon>
        <taxon>Actinomycetes</taxon>
        <taxon>Micrococcales</taxon>
        <taxon>Micrococcaceae</taxon>
        <taxon>Nesterenkonia</taxon>
    </lineage>
</organism>
<feature type="transmembrane region" description="Helical" evidence="2">
    <location>
        <begin position="351"/>
        <end position="371"/>
    </location>
</feature>
<evidence type="ECO:0000256" key="2">
    <source>
        <dbReference type="SAM" id="Phobius"/>
    </source>
</evidence>
<feature type="transmembrane region" description="Helical" evidence="2">
    <location>
        <begin position="239"/>
        <end position="265"/>
    </location>
</feature>
<feature type="transmembrane region" description="Helical" evidence="2">
    <location>
        <begin position="129"/>
        <end position="153"/>
    </location>
</feature>
<evidence type="ECO:0000313" key="4">
    <source>
        <dbReference type="Proteomes" id="UP001519331"/>
    </source>
</evidence>
<accession>A0ABS4T5T5</accession>